<proteinExistence type="predicted"/>
<feature type="region of interest" description="Disordered" evidence="2">
    <location>
        <begin position="389"/>
        <end position="466"/>
    </location>
</feature>
<accession>A0A540VDN7</accession>
<gene>
    <name evidence="5" type="ORF">FKZ61_14795</name>
</gene>
<evidence type="ECO:0000256" key="1">
    <source>
        <dbReference type="PROSITE-ProRule" id="PRU00339"/>
    </source>
</evidence>
<dbReference type="CDD" id="cd00118">
    <property type="entry name" value="LysM"/>
    <property type="match status" value="2"/>
</dbReference>
<evidence type="ECO:0000259" key="4">
    <source>
        <dbReference type="PROSITE" id="PS51782"/>
    </source>
</evidence>
<evidence type="ECO:0000313" key="6">
    <source>
        <dbReference type="Proteomes" id="UP000317371"/>
    </source>
</evidence>
<keyword evidence="6" id="KW-1185">Reference proteome</keyword>
<dbReference type="RefSeq" id="WP_141610923.1">
    <property type="nucleotide sequence ID" value="NZ_VIGC02000019.1"/>
</dbReference>
<dbReference type="InterPro" id="IPR036779">
    <property type="entry name" value="LysM_dom_sf"/>
</dbReference>
<dbReference type="PROSITE" id="PS50005">
    <property type="entry name" value="TPR"/>
    <property type="match status" value="1"/>
</dbReference>
<feature type="compositionally biased region" description="Low complexity" evidence="2">
    <location>
        <begin position="389"/>
        <end position="405"/>
    </location>
</feature>
<name>A0A540VDN7_9CHLR</name>
<dbReference type="InterPro" id="IPR014717">
    <property type="entry name" value="Transl_elong_EF1B/ribsomal_bS6"/>
</dbReference>
<dbReference type="Pfam" id="PF01476">
    <property type="entry name" value="LysM"/>
    <property type="match status" value="2"/>
</dbReference>
<dbReference type="Proteomes" id="UP000317371">
    <property type="component" value="Unassembled WGS sequence"/>
</dbReference>
<dbReference type="InParanoid" id="A0A540VDN7"/>
<dbReference type="PANTHER" id="PTHR33734">
    <property type="entry name" value="LYSM DOMAIN-CONTAINING GPI-ANCHORED PROTEIN 2"/>
    <property type="match status" value="1"/>
</dbReference>
<dbReference type="InterPro" id="IPR011990">
    <property type="entry name" value="TPR-like_helical_dom_sf"/>
</dbReference>
<keyword evidence="1" id="KW-0802">TPR repeat</keyword>
<dbReference type="PANTHER" id="PTHR33734:SF22">
    <property type="entry name" value="MEMBRANE-BOUND LYTIC MUREIN TRANSGLYCOSYLASE D"/>
    <property type="match status" value="1"/>
</dbReference>
<dbReference type="AlphaFoldDB" id="A0A540VDN7"/>
<dbReference type="InterPro" id="IPR019734">
    <property type="entry name" value="TPR_rpt"/>
</dbReference>
<dbReference type="SMART" id="SM00028">
    <property type="entry name" value="TPR"/>
    <property type="match status" value="2"/>
</dbReference>
<feature type="compositionally biased region" description="Pro residues" evidence="2">
    <location>
        <begin position="406"/>
        <end position="421"/>
    </location>
</feature>
<reference evidence="5 6" key="1">
    <citation type="submission" date="2019-06" db="EMBL/GenBank/DDBJ databases">
        <title>Genome sequence of Litorilinea aerophila BAA-2444.</title>
        <authorList>
            <person name="Maclea K.S."/>
            <person name="Maurais E.G."/>
            <person name="Iannazzi L.C."/>
        </authorList>
    </citation>
    <scope>NUCLEOTIDE SEQUENCE [LARGE SCALE GENOMIC DNA]</scope>
    <source>
        <strain evidence="5 6">ATCC BAA-2444</strain>
    </source>
</reference>
<feature type="transmembrane region" description="Helical" evidence="3">
    <location>
        <begin position="16"/>
        <end position="39"/>
    </location>
</feature>
<evidence type="ECO:0000256" key="2">
    <source>
        <dbReference type="SAM" id="MobiDB-lite"/>
    </source>
</evidence>
<dbReference type="InterPro" id="IPR018392">
    <property type="entry name" value="LysM"/>
</dbReference>
<dbReference type="Pfam" id="PF04350">
    <property type="entry name" value="PilO"/>
    <property type="match status" value="1"/>
</dbReference>
<dbReference type="SUPFAM" id="SSF48452">
    <property type="entry name" value="TPR-like"/>
    <property type="match status" value="1"/>
</dbReference>
<keyword evidence="3" id="KW-0472">Membrane</keyword>
<evidence type="ECO:0000256" key="3">
    <source>
        <dbReference type="SAM" id="Phobius"/>
    </source>
</evidence>
<dbReference type="SMART" id="SM00257">
    <property type="entry name" value="LysM"/>
    <property type="match status" value="2"/>
</dbReference>
<feature type="compositionally biased region" description="Low complexity" evidence="2">
    <location>
        <begin position="435"/>
        <end position="466"/>
    </location>
</feature>
<dbReference type="Gene3D" id="3.10.350.10">
    <property type="entry name" value="LysM domain"/>
    <property type="match status" value="2"/>
</dbReference>
<feature type="repeat" description="TPR" evidence="1">
    <location>
        <begin position="344"/>
        <end position="377"/>
    </location>
</feature>
<dbReference type="PROSITE" id="PS51782">
    <property type="entry name" value="LYSM"/>
    <property type="match status" value="2"/>
</dbReference>
<evidence type="ECO:0000313" key="5">
    <source>
        <dbReference type="EMBL" id="TQE94881.1"/>
    </source>
</evidence>
<feature type="domain" description="LysM" evidence="4">
    <location>
        <begin position="524"/>
        <end position="567"/>
    </location>
</feature>
<dbReference type="Gene3D" id="1.25.40.10">
    <property type="entry name" value="Tetratricopeptide repeat domain"/>
    <property type="match status" value="2"/>
</dbReference>
<dbReference type="Gene3D" id="3.30.70.60">
    <property type="match status" value="1"/>
</dbReference>
<comment type="caution">
    <text evidence="5">The sequence shown here is derived from an EMBL/GenBank/DDBJ whole genome shotgun (WGS) entry which is preliminary data.</text>
</comment>
<dbReference type="SUPFAM" id="SSF54106">
    <property type="entry name" value="LysM domain"/>
    <property type="match status" value="2"/>
</dbReference>
<dbReference type="InterPro" id="IPR007445">
    <property type="entry name" value="PilO"/>
</dbReference>
<dbReference type="EMBL" id="VIGC01000019">
    <property type="protein sequence ID" value="TQE94881.1"/>
    <property type="molecule type" value="Genomic_DNA"/>
</dbReference>
<sequence length="570" mass="60958">MIEEWRERLGSAQNPWALAGLAVAGLLLLAILVFLLLVLMPAVQTRQSLIAQLTEQEETLAHLKEERARQPVELAEKLAAVQARVEEMAGRLLSESQAIQLMDRLYTYARSAGVTIVTVEARPASTPAIQELFAERVFGLQVRGSFSNLLDFLGRIQESNSDGVVISNVAITQGTDSQALLTMDVTVWSSPHGGREPQLAAALGTTDVSTLWDTLRQVWAANRWDDAIALLKQAQVLQPDSALVQEDLYRAYVNQSYWLLWNRSREQARLALESALSVRPDGQEARRLLQALADPALVLYKTGDALARQASAAAAAGDWRTAVRLLRQLQLIDPHSPGLSTQLYEAYLQLGYQLQATGHPAEAQEHFRMALAINPDGVEAAAALTPAAVGAPTATPTGPAALTPTPTAPPTPTVTPLPGPSPTNTTAPASPPTWTPTVTPLPTNTATATPSPTASATPTGTVPPGTTVHVVQPGETLFSIARRYGTTVEALMAANGLTSTTIRVGQRLIIVPATGVTVTPPNTTIHVVRRGETLFSIAQQYGTTVEAIMAANGMRSDRIYAGQTLRIPLP</sequence>
<keyword evidence="3" id="KW-0812">Transmembrane</keyword>
<dbReference type="OrthoDB" id="163097at2"/>
<feature type="domain" description="LysM" evidence="4">
    <location>
        <begin position="467"/>
        <end position="510"/>
    </location>
</feature>
<protein>
    <submittedName>
        <fullName evidence="5">LysM peptidoglycan-binding domain-containing protein</fullName>
    </submittedName>
</protein>
<keyword evidence="3" id="KW-1133">Transmembrane helix</keyword>
<organism evidence="5 6">
    <name type="scientific">Litorilinea aerophila</name>
    <dbReference type="NCBI Taxonomy" id="1204385"/>
    <lineage>
        <taxon>Bacteria</taxon>
        <taxon>Bacillati</taxon>
        <taxon>Chloroflexota</taxon>
        <taxon>Caldilineae</taxon>
        <taxon>Caldilineales</taxon>
        <taxon>Caldilineaceae</taxon>
        <taxon>Litorilinea</taxon>
    </lineage>
</organism>